<dbReference type="PANTHER" id="PTHR21569">
    <property type="entry name" value="RIBOSOMAL PROTEIN S9"/>
    <property type="match status" value="1"/>
</dbReference>
<proteinExistence type="inferred from homology"/>
<evidence type="ECO:0000256" key="6">
    <source>
        <dbReference type="RuleBase" id="RU003815"/>
    </source>
</evidence>
<reference evidence="7" key="1">
    <citation type="journal article" date="2020" name="mSystems">
        <title>Genome- and Community-Level Interaction Insights into Carbon Utilization and Element Cycling Functions of Hydrothermarchaeota in Hydrothermal Sediment.</title>
        <authorList>
            <person name="Zhou Z."/>
            <person name="Liu Y."/>
            <person name="Xu W."/>
            <person name="Pan J."/>
            <person name="Luo Z.H."/>
            <person name="Li M."/>
        </authorList>
    </citation>
    <scope>NUCLEOTIDE SEQUENCE [LARGE SCALE GENOMIC DNA]</scope>
    <source>
        <strain evidence="7">HyVt-102</strain>
    </source>
</reference>
<dbReference type="Gene3D" id="3.30.230.10">
    <property type="match status" value="1"/>
</dbReference>
<dbReference type="InterPro" id="IPR020568">
    <property type="entry name" value="Ribosomal_Su5_D2-typ_SF"/>
</dbReference>
<dbReference type="InterPro" id="IPR014721">
    <property type="entry name" value="Ribsml_uS5_D2-typ_fold_subgr"/>
</dbReference>
<organism evidence="7">
    <name type="scientific">candidate division WOR-3 bacterium</name>
    <dbReference type="NCBI Taxonomy" id="2052148"/>
    <lineage>
        <taxon>Bacteria</taxon>
        <taxon>Bacteria division WOR-3</taxon>
    </lineage>
</organism>
<dbReference type="InterPro" id="IPR000754">
    <property type="entry name" value="Ribosomal_uS9"/>
</dbReference>
<evidence type="ECO:0000256" key="5">
    <source>
        <dbReference type="HAMAP-Rule" id="MF_00532"/>
    </source>
</evidence>
<dbReference type="FunFam" id="3.30.230.10:FF:000001">
    <property type="entry name" value="30S ribosomal protein S9"/>
    <property type="match status" value="1"/>
</dbReference>
<name>A0A7C0VAE8_UNCW3</name>
<comment type="caution">
    <text evidence="7">The sequence shown here is derived from an EMBL/GenBank/DDBJ whole genome shotgun (WGS) entry which is preliminary data.</text>
</comment>
<evidence type="ECO:0000256" key="3">
    <source>
        <dbReference type="ARBA" id="ARBA00023274"/>
    </source>
</evidence>
<accession>A0A7C0VAE8</accession>
<evidence type="ECO:0000256" key="4">
    <source>
        <dbReference type="ARBA" id="ARBA00035259"/>
    </source>
</evidence>
<dbReference type="GO" id="GO:0005737">
    <property type="term" value="C:cytoplasm"/>
    <property type="evidence" value="ECO:0007669"/>
    <property type="project" value="UniProtKB-ARBA"/>
</dbReference>
<dbReference type="PROSITE" id="PS00360">
    <property type="entry name" value="RIBOSOMAL_S9"/>
    <property type="match status" value="1"/>
</dbReference>
<dbReference type="InterPro" id="IPR020574">
    <property type="entry name" value="Ribosomal_uS9_CS"/>
</dbReference>
<comment type="similarity">
    <text evidence="1 5 6">Belongs to the universal ribosomal protein uS9 family.</text>
</comment>
<dbReference type="GO" id="GO:0015935">
    <property type="term" value="C:small ribosomal subunit"/>
    <property type="evidence" value="ECO:0007669"/>
    <property type="project" value="UniProtKB-ARBA"/>
</dbReference>
<evidence type="ECO:0000256" key="2">
    <source>
        <dbReference type="ARBA" id="ARBA00022980"/>
    </source>
</evidence>
<dbReference type="GO" id="GO:0003723">
    <property type="term" value="F:RNA binding"/>
    <property type="evidence" value="ECO:0007669"/>
    <property type="project" value="TreeGrafter"/>
</dbReference>
<dbReference type="GO" id="GO:0006412">
    <property type="term" value="P:translation"/>
    <property type="evidence" value="ECO:0007669"/>
    <property type="project" value="UniProtKB-UniRule"/>
</dbReference>
<gene>
    <name evidence="5" type="primary">rpsI</name>
    <name evidence="7" type="ORF">ENF18_03990</name>
</gene>
<dbReference type="EMBL" id="DQWE01000189">
    <property type="protein sequence ID" value="HDI82936.1"/>
    <property type="molecule type" value="Genomic_DNA"/>
</dbReference>
<dbReference type="AlphaFoldDB" id="A0A7C0VAE8"/>
<keyword evidence="2 5" id="KW-0689">Ribosomal protein</keyword>
<dbReference type="Proteomes" id="UP000885847">
    <property type="component" value="Unassembled WGS sequence"/>
</dbReference>
<evidence type="ECO:0000313" key="7">
    <source>
        <dbReference type="EMBL" id="HDI82936.1"/>
    </source>
</evidence>
<protein>
    <recommendedName>
        <fullName evidence="4 5">Small ribosomal subunit protein uS9</fullName>
    </recommendedName>
</protein>
<dbReference type="InterPro" id="IPR023035">
    <property type="entry name" value="Ribosomal_uS9_bac/plastid"/>
</dbReference>
<dbReference type="GO" id="GO:0003735">
    <property type="term" value="F:structural constituent of ribosome"/>
    <property type="evidence" value="ECO:0007669"/>
    <property type="project" value="InterPro"/>
</dbReference>
<dbReference type="PANTHER" id="PTHR21569:SF1">
    <property type="entry name" value="SMALL RIBOSOMAL SUBUNIT PROTEIN US9M"/>
    <property type="match status" value="1"/>
</dbReference>
<evidence type="ECO:0000256" key="1">
    <source>
        <dbReference type="ARBA" id="ARBA00005251"/>
    </source>
</evidence>
<dbReference type="Pfam" id="PF00380">
    <property type="entry name" value="Ribosomal_S9"/>
    <property type="match status" value="1"/>
</dbReference>
<dbReference type="SUPFAM" id="SSF54211">
    <property type="entry name" value="Ribosomal protein S5 domain 2-like"/>
    <property type="match status" value="1"/>
</dbReference>
<dbReference type="HAMAP" id="MF_00532_B">
    <property type="entry name" value="Ribosomal_uS9_B"/>
    <property type="match status" value="1"/>
</dbReference>
<dbReference type="NCBIfam" id="NF001099">
    <property type="entry name" value="PRK00132.1"/>
    <property type="match status" value="1"/>
</dbReference>
<sequence length="131" mass="15047">MEEIVATGRRKVARATVRMVEVKNGKGEITVNRKPLKEYFPREALIFDVMKPLELTGYVGKFNIRVFARGGGISAQAGAVRHGIARALVKYNPELRKILKDAGYLKRDPRMVERKKYGRPKARKRFQFSKR</sequence>
<keyword evidence="3 5" id="KW-0687">Ribonucleoprotein</keyword>